<dbReference type="Gene3D" id="3.90.960.10">
    <property type="entry name" value="YbaK/aminoacyl-tRNA synthetase-associated domain"/>
    <property type="match status" value="1"/>
</dbReference>
<keyword evidence="3" id="KW-1185">Reference proteome</keyword>
<sequence length="169" mass="18487">MSIEMVRAYLKQFGAEERILEFDVSSATVELAAVAVGVEGARIAKSLSFKVEERPIIIVVAGDAKVDNSRYKAQFHTKAKMLTHQEAHERIGHDVGGVCPFALPEDVQVYLDVSLKRFETVFPAAGSDNSAIELSCAELEQYAANFAGWVDVCKAWRPEEQVAGGQLPC</sequence>
<proteinExistence type="predicted"/>
<evidence type="ECO:0000313" key="2">
    <source>
        <dbReference type="EMBL" id="BCK83505.1"/>
    </source>
</evidence>
<gene>
    <name evidence="2" type="ORF">MM59RIKEN_08240</name>
</gene>
<dbReference type="Pfam" id="PF04073">
    <property type="entry name" value="tRNA_edit"/>
    <property type="match status" value="1"/>
</dbReference>
<dbReference type="EMBL" id="AP023420">
    <property type="protein sequence ID" value="BCK83505.1"/>
    <property type="molecule type" value="Genomic_DNA"/>
</dbReference>
<dbReference type="KEGG" id="pfaa:MM59RIKEN_08240"/>
<name>A0A810QA77_9FIRM</name>
<dbReference type="InterPro" id="IPR036754">
    <property type="entry name" value="YbaK/aa-tRNA-synt-asso_dom_sf"/>
</dbReference>
<accession>A0A810QA77</accession>
<dbReference type="AlphaFoldDB" id="A0A810QA77"/>
<dbReference type="PANTHER" id="PTHR30411">
    <property type="entry name" value="CYTOPLASMIC PROTEIN"/>
    <property type="match status" value="1"/>
</dbReference>
<keyword evidence="2" id="KW-0436">Ligase</keyword>
<dbReference type="Proteomes" id="UP000679848">
    <property type="component" value="Chromosome"/>
</dbReference>
<dbReference type="SUPFAM" id="SSF55826">
    <property type="entry name" value="YbaK/ProRS associated domain"/>
    <property type="match status" value="1"/>
</dbReference>
<reference evidence="2" key="1">
    <citation type="submission" date="2020-09" db="EMBL/GenBank/DDBJ databases">
        <title>New species isolated from human feces.</title>
        <authorList>
            <person name="Kitahara M."/>
            <person name="Shigeno Y."/>
            <person name="Shime M."/>
            <person name="Matsumoto Y."/>
            <person name="Nakamura S."/>
            <person name="Motooka D."/>
            <person name="Fukuoka S."/>
            <person name="Nishikawa H."/>
            <person name="Benno Y."/>
        </authorList>
    </citation>
    <scope>NUCLEOTIDE SEQUENCE</scope>
    <source>
        <strain evidence="2">MM59</strain>
    </source>
</reference>
<feature type="domain" description="YbaK/aminoacyl-tRNA synthetase-associated" evidence="1">
    <location>
        <begin position="27"/>
        <end position="140"/>
    </location>
</feature>
<dbReference type="PANTHER" id="PTHR30411:SF1">
    <property type="entry name" value="CYTOPLASMIC PROTEIN"/>
    <property type="match status" value="1"/>
</dbReference>
<dbReference type="CDD" id="cd04333">
    <property type="entry name" value="ProX_deacylase"/>
    <property type="match status" value="1"/>
</dbReference>
<organism evidence="2 3">
    <name type="scientific">Pusillibacter faecalis</name>
    <dbReference type="NCBI Taxonomy" id="2714358"/>
    <lineage>
        <taxon>Bacteria</taxon>
        <taxon>Bacillati</taxon>
        <taxon>Bacillota</taxon>
        <taxon>Clostridia</taxon>
        <taxon>Eubacteriales</taxon>
        <taxon>Oscillospiraceae</taxon>
        <taxon>Pusillibacter</taxon>
    </lineage>
</organism>
<evidence type="ECO:0000313" key="3">
    <source>
        <dbReference type="Proteomes" id="UP000679848"/>
    </source>
</evidence>
<dbReference type="InterPro" id="IPR007214">
    <property type="entry name" value="YbaK/aa-tRNA-synth-assoc-dom"/>
</dbReference>
<evidence type="ECO:0000259" key="1">
    <source>
        <dbReference type="Pfam" id="PF04073"/>
    </source>
</evidence>
<dbReference type="GO" id="GO:0016874">
    <property type="term" value="F:ligase activity"/>
    <property type="evidence" value="ECO:0007669"/>
    <property type="project" value="UniProtKB-KW"/>
</dbReference>
<dbReference type="GO" id="GO:0002161">
    <property type="term" value="F:aminoacyl-tRNA deacylase activity"/>
    <property type="evidence" value="ECO:0007669"/>
    <property type="project" value="InterPro"/>
</dbReference>
<dbReference type="RefSeq" id="WP_187028265.1">
    <property type="nucleotide sequence ID" value="NZ_AP023420.1"/>
</dbReference>
<protein>
    <submittedName>
        <fullName evidence="2">Proline--tRNA ligase</fullName>
    </submittedName>
</protein>